<feature type="domain" description="Glycosyltransferase subfamily 4-like N-terminal" evidence="2">
    <location>
        <begin position="18"/>
        <end position="188"/>
    </location>
</feature>
<evidence type="ECO:0000259" key="1">
    <source>
        <dbReference type="Pfam" id="PF00534"/>
    </source>
</evidence>
<dbReference type="GO" id="GO:0016757">
    <property type="term" value="F:glycosyltransferase activity"/>
    <property type="evidence" value="ECO:0007669"/>
    <property type="project" value="UniProtKB-KW"/>
</dbReference>
<dbReference type="Pfam" id="PF00534">
    <property type="entry name" value="Glycos_transf_1"/>
    <property type="match status" value="1"/>
</dbReference>
<dbReference type="Pfam" id="PF13439">
    <property type="entry name" value="Glyco_transf_4"/>
    <property type="match status" value="1"/>
</dbReference>
<protein>
    <submittedName>
        <fullName evidence="3">Glycosyltransferase</fullName>
        <ecNumber evidence="3">2.4.-.-</ecNumber>
    </submittedName>
</protein>
<proteinExistence type="predicted"/>
<organism evidence="3 4">
    <name type="scientific">Haloplanus ruber</name>
    <dbReference type="NCBI Taxonomy" id="869892"/>
    <lineage>
        <taxon>Archaea</taxon>
        <taxon>Methanobacteriati</taxon>
        <taxon>Methanobacteriota</taxon>
        <taxon>Stenosarchaea group</taxon>
        <taxon>Halobacteria</taxon>
        <taxon>Halobacteriales</taxon>
        <taxon>Haloferacaceae</taxon>
        <taxon>Haloplanus</taxon>
    </lineage>
</organism>
<dbReference type="CDD" id="cd03811">
    <property type="entry name" value="GT4_GT28_WabH-like"/>
    <property type="match status" value="1"/>
</dbReference>
<dbReference type="Gene3D" id="3.40.50.2000">
    <property type="entry name" value="Glycogen Phosphorylase B"/>
    <property type="match status" value="2"/>
</dbReference>
<dbReference type="PANTHER" id="PTHR12526">
    <property type="entry name" value="GLYCOSYLTRANSFERASE"/>
    <property type="match status" value="1"/>
</dbReference>
<keyword evidence="4" id="KW-1185">Reference proteome</keyword>
<feature type="domain" description="Glycosyl transferase family 1" evidence="1">
    <location>
        <begin position="218"/>
        <end position="359"/>
    </location>
</feature>
<accession>A0ABD6CXJ2</accession>
<gene>
    <name evidence="3" type="ORF">ACFSBJ_06380</name>
</gene>
<dbReference type="InterPro" id="IPR001296">
    <property type="entry name" value="Glyco_trans_1"/>
</dbReference>
<keyword evidence="3" id="KW-0328">Glycosyltransferase</keyword>
<dbReference type="SUPFAM" id="SSF53756">
    <property type="entry name" value="UDP-Glycosyltransferase/glycogen phosphorylase"/>
    <property type="match status" value="1"/>
</dbReference>
<evidence type="ECO:0000259" key="2">
    <source>
        <dbReference type="Pfam" id="PF13439"/>
    </source>
</evidence>
<dbReference type="EMBL" id="JBHUDL010000009">
    <property type="protein sequence ID" value="MFD1633361.1"/>
    <property type="molecule type" value="Genomic_DNA"/>
</dbReference>
<keyword evidence="3" id="KW-0808">Transferase</keyword>
<dbReference type="Proteomes" id="UP001597075">
    <property type="component" value="Unassembled WGS sequence"/>
</dbReference>
<evidence type="ECO:0000313" key="3">
    <source>
        <dbReference type="EMBL" id="MFD1633361.1"/>
    </source>
</evidence>
<dbReference type="RefSeq" id="WP_256405751.1">
    <property type="nucleotide sequence ID" value="NZ_CP187151.1"/>
</dbReference>
<dbReference type="AlphaFoldDB" id="A0ABD6CXJ2"/>
<evidence type="ECO:0000313" key="4">
    <source>
        <dbReference type="Proteomes" id="UP001597075"/>
    </source>
</evidence>
<comment type="caution">
    <text evidence="3">The sequence shown here is derived from an EMBL/GenBank/DDBJ whole genome shotgun (WGS) entry which is preliminary data.</text>
</comment>
<dbReference type="EC" id="2.4.-.-" evidence="3"/>
<sequence>MATSDGVVLFTPTLSGAGGVERYAVNLSNGLSKNKQVTVLTPEGASQGPLVSDISQTVAVQELSKGMSLGPGVLATVPALCEYINEQNPGTMISAMRHANLSVLLAAKFSYQSPKTILTFHNNASRLTQKRDLFRRIRSRAIYRGIKHSIDSNTDLIGVSKGVSKSVADQLGCSQDRVSTIYNPVVTEELLNTDFPPPDHAWLSSSREMPVILAAKPQPQKNLSLLLESVTQLEREVRIIIVGQGNEENKLKKKANRLNISDNVDIIGLVEDIYPYLYHTDVFALTSSWEGLSYILIEAMACGTQVVSTDCPSGPSEVLLDGEIGYLVEEDNPTAVAEGLKSALADPYEPRLLKERARKFSTNAAAEQYISIL</sequence>
<name>A0ABD6CXJ2_9EURY</name>
<reference evidence="3 4" key="1">
    <citation type="journal article" date="2019" name="Int. J. Syst. Evol. Microbiol.">
        <title>The Global Catalogue of Microorganisms (GCM) 10K type strain sequencing project: providing services to taxonomists for standard genome sequencing and annotation.</title>
        <authorList>
            <consortium name="The Broad Institute Genomics Platform"/>
            <consortium name="The Broad Institute Genome Sequencing Center for Infectious Disease"/>
            <person name="Wu L."/>
            <person name="Ma J."/>
        </authorList>
    </citation>
    <scope>NUCLEOTIDE SEQUENCE [LARGE SCALE GENOMIC DNA]</scope>
    <source>
        <strain evidence="3 4">CGMCC 1.10594</strain>
    </source>
</reference>
<dbReference type="InterPro" id="IPR028098">
    <property type="entry name" value="Glyco_trans_4-like_N"/>
</dbReference>